<keyword evidence="2" id="KW-1185">Reference proteome</keyword>
<proteinExistence type="predicted"/>
<reference evidence="1 2" key="1">
    <citation type="submission" date="2022-06" db="EMBL/GenBank/DDBJ databases">
        <title>Mesorhizobium sp. strain RP14 Genome sequencing and assembly.</title>
        <authorList>
            <person name="Kim I."/>
        </authorList>
    </citation>
    <scope>NUCLEOTIDE SEQUENCE [LARGE SCALE GENOMIC DNA]</scope>
    <source>
        <strain evidence="2">RP14(2022)</strain>
    </source>
</reference>
<dbReference type="EMBL" id="JAMXQS010000014">
    <property type="protein sequence ID" value="MCO6052315.1"/>
    <property type="molecule type" value="Genomic_DNA"/>
</dbReference>
<protein>
    <submittedName>
        <fullName evidence="1">Uncharacterized protein</fullName>
    </submittedName>
</protein>
<dbReference type="RefSeq" id="WP_252822713.1">
    <property type="nucleotide sequence ID" value="NZ_JAMXQS010000014.1"/>
</dbReference>
<organism evidence="1 2">
    <name type="scientific">Mesorhizobium liriopis</name>
    <dbReference type="NCBI Taxonomy" id="2953882"/>
    <lineage>
        <taxon>Bacteria</taxon>
        <taxon>Pseudomonadati</taxon>
        <taxon>Pseudomonadota</taxon>
        <taxon>Alphaproteobacteria</taxon>
        <taxon>Hyphomicrobiales</taxon>
        <taxon>Phyllobacteriaceae</taxon>
        <taxon>Mesorhizobium</taxon>
    </lineage>
</organism>
<name>A0ABT1CBX1_9HYPH</name>
<accession>A0ABT1CBX1</accession>
<evidence type="ECO:0000313" key="2">
    <source>
        <dbReference type="Proteomes" id="UP001205906"/>
    </source>
</evidence>
<comment type="caution">
    <text evidence="1">The sequence shown here is derived from an EMBL/GenBank/DDBJ whole genome shotgun (WGS) entry which is preliminary data.</text>
</comment>
<gene>
    <name evidence="1" type="ORF">NGM99_21225</name>
</gene>
<evidence type="ECO:0000313" key="1">
    <source>
        <dbReference type="EMBL" id="MCO6052315.1"/>
    </source>
</evidence>
<sequence>MFDEERLRDLIRRDRETSGRKRGDAVDARAVANIYESSLFGLTDAQVVVIVRDELTKAGIAC</sequence>
<dbReference type="Proteomes" id="UP001205906">
    <property type="component" value="Unassembled WGS sequence"/>
</dbReference>